<dbReference type="GO" id="GO:0030154">
    <property type="term" value="P:cell differentiation"/>
    <property type="evidence" value="ECO:0007669"/>
    <property type="project" value="UniProtKB-KW"/>
</dbReference>
<dbReference type="PROSITE" id="PS51745">
    <property type="entry name" value="PB1"/>
    <property type="match status" value="1"/>
</dbReference>
<keyword evidence="17" id="KW-1185">Reference proteome</keyword>
<dbReference type="FunFam" id="3.30.70.330:FF:000374">
    <property type="entry name" value="Flowering time control protein FCA"/>
    <property type="match status" value="1"/>
</dbReference>
<dbReference type="InterPro" id="IPR012677">
    <property type="entry name" value="Nucleotide-bd_a/b_plait_sf"/>
</dbReference>
<dbReference type="GO" id="GO:0009908">
    <property type="term" value="P:flower development"/>
    <property type="evidence" value="ECO:0007669"/>
    <property type="project" value="UniProtKB-KW"/>
</dbReference>
<feature type="domain" description="RRM" evidence="14">
    <location>
        <begin position="126"/>
        <end position="207"/>
    </location>
</feature>
<name>A0A9E7FBJ2_9LILI</name>
<dbReference type="InterPro" id="IPR000504">
    <property type="entry name" value="RRM_dom"/>
</dbReference>
<dbReference type="SUPFAM" id="SSF48452">
    <property type="entry name" value="TPR-like"/>
    <property type="match status" value="1"/>
</dbReference>
<dbReference type="PANTHER" id="PTHR46183:SF4">
    <property type="entry name" value="PROTEIN PHOX4"/>
    <property type="match status" value="1"/>
</dbReference>
<keyword evidence="2" id="KW-0217">Developmental protein</keyword>
<dbReference type="EMBL" id="CP097505">
    <property type="protein sequence ID" value="URD93580.1"/>
    <property type="molecule type" value="Genomic_DNA"/>
</dbReference>
<dbReference type="Proteomes" id="UP001055439">
    <property type="component" value="Chromosome 3"/>
</dbReference>
<dbReference type="CDD" id="cd00201">
    <property type="entry name" value="WW"/>
    <property type="match status" value="1"/>
</dbReference>
<proteinExistence type="predicted"/>
<dbReference type="Gene3D" id="2.20.70.10">
    <property type="match status" value="1"/>
</dbReference>
<feature type="region of interest" description="Disordered" evidence="12">
    <location>
        <begin position="295"/>
        <end position="375"/>
    </location>
</feature>
<evidence type="ECO:0000256" key="5">
    <source>
        <dbReference type="ARBA" id="ARBA00022803"/>
    </source>
</evidence>
<dbReference type="Gene3D" id="3.30.70.330">
    <property type="match status" value="2"/>
</dbReference>
<dbReference type="PROSITE" id="PS50005">
    <property type="entry name" value="TPR"/>
    <property type="match status" value="1"/>
</dbReference>
<feature type="compositionally biased region" description="Polar residues" evidence="12">
    <location>
        <begin position="410"/>
        <end position="427"/>
    </location>
</feature>
<evidence type="ECO:0000256" key="3">
    <source>
        <dbReference type="ARBA" id="ARBA00022737"/>
    </source>
</evidence>
<dbReference type="InterPro" id="IPR000270">
    <property type="entry name" value="PB1_dom"/>
</dbReference>
<evidence type="ECO:0000313" key="16">
    <source>
        <dbReference type="EMBL" id="URD93580.1"/>
    </source>
</evidence>
<feature type="region of interest" description="Disordered" evidence="12">
    <location>
        <begin position="403"/>
        <end position="427"/>
    </location>
</feature>
<keyword evidence="4" id="KW-0221">Differentiation</keyword>
<feature type="region of interest" description="Disordered" evidence="12">
    <location>
        <begin position="656"/>
        <end position="696"/>
    </location>
</feature>
<dbReference type="SUPFAM" id="SSF54277">
    <property type="entry name" value="CAD &amp; PB1 domains"/>
    <property type="match status" value="1"/>
</dbReference>
<dbReference type="Gene3D" id="3.10.20.90">
    <property type="entry name" value="Phosphatidylinositol 3-kinase Catalytic Subunit, Chain A, domain 1"/>
    <property type="match status" value="1"/>
</dbReference>
<keyword evidence="7" id="KW-0287">Flowering</keyword>
<evidence type="ECO:0000256" key="8">
    <source>
        <dbReference type="ARBA" id="ARBA00023242"/>
    </source>
</evidence>
<dbReference type="PANTHER" id="PTHR46183">
    <property type="entry name" value="PROTEIN CLMP1"/>
    <property type="match status" value="1"/>
</dbReference>
<evidence type="ECO:0000256" key="9">
    <source>
        <dbReference type="ARBA" id="ARBA00071861"/>
    </source>
</evidence>
<dbReference type="InterPro" id="IPR001202">
    <property type="entry name" value="WW_dom"/>
</dbReference>
<dbReference type="SMART" id="SM00360">
    <property type="entry name" value="RRM"/>
    <property type="match status" value="2"/>
</dbReference>
<dbReference type="FunFam" id="3.30.70.330:FF:000332">
    <property type="entry name" value="flowering time control protein FCA isoform X2"/>
    <property type="match status" value="1"/>
</dbReference>
<keyword evidence="5 11" id="KW-0802">TPR repeat</keyword>
<sequence length="1426" mass="158692">MDRHRGDRSGDRHGDRHGDGGRRTSSRWSSDSPTHQHHRFPRGGGGSEGFSGGGGGAGRYHPYRVPQDFPAPPPPTSAGEGFRSGGSGSGGGGGFDPSMQMGGPRRGGFSGRGGPPSDLGDGHKFAKLFIGSVPRTATEEDIRPLFEEHGDVVEVAFIKDRKTGEQQGCCFVKYTNSEEADRAIRALHNQYTLPGGLGPIQVRYADGEREHHGAVEDKLFVASLNKQATAKEIEEIFSPYGLIEDVYIMRDSSRQSRGCGFVKFASREMALAALKALNGVYIMRGCDQPLVVRFADPKRPRPSEPRGGPAFGGPGVSPRSEAALVIRPTANLEEPRNGRMPPDAWHSMNTQPLGPPPQLGILGPTGGPTNGSTLSLSAPLLTEQSFNPAMVSINPAAGQEISPLQKPLMPSQSLPTSLKQNQSQQTLASNTQALNLQAPMQQLGQLQSAGLSSFNQTLPSQQLPGIGGQPSTSQSLIQQNASSVALQASLSVQQQAMPAIAQQQYPAPNAAQQLLQQPVQQFPSQLPQMLLQQQSQTLQSSFQSSHQAIIQLQQQLQLMQQQQLSQVAKAQSAWSGPPLTSNIASGTQSAKPSSAVNASPAVPLTCNWTEHTSPEGFKYYYNSITCESRWEKPQEFALFEQQQQQQQKLLLLQQQQKPALPQLPSQSDTQSHTQVQPAQQVSQTQQVRSQMRNQQTQLQLQPLSMDFNYAQPQATGSVDHSRVQQGIRVEQEWALKNKSAGIGHTCEIEMGKPPAKKKSSGGKLNDATLKHCKSCDYSSKVFDEDTTMFMDMARDIKEEGNKLFQKREYDRALLKYEKAIKLLPKNHIDVAYLHSNMAACYMQMSPEEYHQAISECNLALEVSPKYGKALLKRAKCFEALNRLESACKDVDLVLRLEPNNLTAVEISKRVKKEMEIKGIAFDDKMLFPLPEPLTVKEKPKKKKCHKSEEKAVVVEEKHAKVKEEPMKSTKLVFGEDIRCVQIPANCTMLQLREIVVNKFPSLKAVLIKYKDKEGDLVTITTSDELRWAEESSEPQGSVRLHIIEVDPEHDPLLVEAMKESSRKLDRSISRNRGIKCDDIKVSSVCVDDWIVQFAQLFKNHVGFNSDAYLNLHELGVKLYSEAMEETVTSEEAQEIFELAEEKFQEMAALALFNWGNVHMSRARKRLFLSENASKESMLAQVKASYDWAQGEYIKAGQHYDEALKIKPDFCEALLALGLQHFEQAKLSWCYAIGSKADLETWPSSEVLELFNHAEDNIEKGTEMWEEIEEQRLKELTKANEERILLQKMGLEDYFIELSNDEAAEQAYNMRAQINLLWGTMLYERSVVEFKLGIPMWEECLMAAVEKFNLAGASPTDVAVMIKSHCANETAQEGFGFKIDEIVQACHEMHDARRWINGVSSFRLEPLLQRRVPKLHHMLEAWSMHDL</sequence>
<gene>
    <name evidence="16" type="ORF">MUK42_00031</name>
</gene>
<dbReference type="CDD" id="cd05992">
    <property type="entry name" value="PB1"/>
    <property type="match status" value="1"/>
</dbReference>
<dbReference type="SMART" id="SM00666">
    <property type="entry name" value="PB1"/>
    <property type="match status" value="1"/>
</dbReference>
<evidence type="ECO:0000313" key="17">
    <source>
        <dbReference type="Proteomes" id="UP001055439"/>
    </source>
</evidence>
<accession>A0A9E7FBJ2</accession>
<feature type="domain" description="WW" evidence="13">
    <location>
        <begin position="602"/>
        <end position="635"/>
    </location>
</feature>
<organism evidence="16 17">
    <name type="scientific">Musa troglodytarum</name>
    <name type="common">fe'i banana</name>
    <dbReference type="NCBI Taxonomy" id="320322"/>
    <lineage>
        <taxon>Eukaryota</taxon>
        <taxon>Viridiplantae</taxon>
        <taxon>Streptophyta</taxon>
        <taxon>Embryophyta</taxon>
        <taxon>Tracheophyta</taxon>
        <taxon>Spermatophyta</taxon>
        <taxon>Magnoliopsida</taxon>
        <taxon>Liliopsida</taxon>
        <taxon>Zingiberales</taxon>
        <taxon>Musaceae</taxon>
        <taxon>Musa</taxon>
    </lineage>
</organism>
<dbReference type="InterPro" id="IPR044517">
    <property type="entry name" value="PHOX1-4"/>
</dbReference>
<dbReference type="Pfam" id="PF00076">
    <property type="entry name" value="RRM_1"/>
    <property type="match status" value="2"/>
</dbReference>
<dbReference type="SMART" id="SM00456">
    <property type="entry name" value="WW"/>
    <property type="match status" value="1"/>
</dbReference>
<dbReference type="SUPFAM" id="SSF51045">
    <property type="entry name" value="WW domain"/>
    <property type="match status" value="1"/>
</dbReference>
<dbReference type="GO" id="GO:0003723">
    <property type="term" value="F:RNA binding"/>
    <property type="evidence" value="ECO:0007669"/>
    <property type="project" value="UniProtKB-UniRule"/>
</dbReference>
<dbReference type="InterPro" id="IPR019734">
    <property type="entry name" value="TPR_rpt"/>
</dbReference>
<comment type="subcellular location">
    <subcellularLocation>
        <location evidence="1">Nucleus</location>
    </subcellularLocation>
</comment>
<evidence type="ECO:0000259" key="14">
    <source>
        <dbReference type="PROSITE" id="PS50102"/>
    </source>
</evidence>
<dbReference type="InterPro" id="IPR053793">
    <property type="entry name" value="PB1-like"/>
</dbReference>
<keyword evidence="6 10" id="KW-0694">RNA-binding</keyword>
<dbReference type="InterPro" id="IPR035979">
    <property type="entry name" value="RBD_domain_sf"/>
</dbReference>
<dbReference type="InterPro" id="IPR011990">
    <property type="entry name" value="TPR-like_helical_dom_sf"/>
</dbReference>
<feature type="compositionally biased region" description="Gly residues" evidence="12">
    <location>
        <begin position="42"/>
        <end position="58"/>
    </location>
</feature>
<evidence type="ECO:0000256" key="11">
    <source>
        <dbReference type="PROSITE-ProRule" id="PRU00339"/>
    </source>
</evidence>
<protein>
    <recommendedName>
        <fullName evidence="9">Flowering time control protein FCA</fullName>
    </recommendedName>
</protein>
<feature type="region of interest" description="Disordered" evidence="12">
    <location>
        <begin position="1"/>
        <end position="122"/>
    </location>
</feature>
<evidence type="ECO:0000256" key="4">
    <source>
        <dbReference type="ARBA" id="ARBA00022782"/>
    </source>
</evidence>
<feature type="repeat" description="TPR" evidence="11">
    <location>
        <begin position="793"/>
        <end position="826"/>
    </location>
</feature>
<dbReference type="OrthoDB" id="2942533at2759"/>
<dbReference type="Gene3D" id="1.25.40.10">
    <property type="entry name" value="Tetratricopeptide repeat domain"/>
    <property type="match status" value="2"/>
</dbReference>
<dbReference type="PROSITE" id="PS01159">
    <property type="entry name" value="WW_DOMAIN_1"/>
    <property type="match status" value="1"/>
</dbReference>
<keyword evidence="8" id="KW-0539">Nucleus</keyword>
<dbReference type="Pfam" id="PF00564">
    <property type="entry name" value="PB1"/>
    <property type="match status" value="1"/>
</dbReference>
<dbReference type="PROSITE" id="PS50102">
    <property type="entry name" value="RRM"/>
    <property type="match status" value="2"/>
</dbReference>
<feature type="domain" description="RRM" evidence="14">
    <location>
        <begin position="217"/>
        <end position="297"/>
    </location>
</feature>
<evidence type="ECO:0000256" key="7">
    <source>
        <dbReference type="ARBA" id="ARBA00023089"/>
    </source>
</evidence>
<feature type="compositionally biased region" description="Basic and acidic residues" evidence="12">
    <location>
        <begin position="1"/>
        <end position="22"/>
    </location>
</feature>
<evidence type="ECO:0000256" key="1">
    <source>
        <dbReference type="ARBA" id="ARBA00004123"/>
    </source>
</evidence>
<keyword evidence="3" id="KW-0677">Repeat</keyword>
<dbReference type="GO" id="GO:0005634">
    <property type="term" value="C:nucleus"/>
    <property type="evidence" value="ECO:0007669"/>
    <property type="project" value="UniProtKB-SubCell"/>
</dbReference>
<evidence type="ECO:0000256" key="2">
    <source>
        <dbReference type="ARBA" id="ARBA00022473"/>
    </source>
</evidence>
<reference evidence="16" key="1">
    <citation type="submission" date="2022-05" db="EMBL/GenBank/DDBJ databases">
        <title>The Musa troglodytarum L. genome provides insights into the mechanism of non-climacteric behaviour and enrichment of carotenoids.</title>
        <authorList>
            <person name="Wang J."/>
        </authorList>
    </citation>
    <scope>NUCLEOTIDE SEQUENCE</scope>
    <source>
        <tissue evidence="16">Leaf</tissue>
    </source>
</reference>
<evidence type="ECO:0000256" key="12">
    <source>
        <dbReference type="SAM" id="MobiDB-lite"/>
    </source>
</evidence>
<dbReference type="SMART" id="SM00028">
    <property type="entry name" value="TPR"/>
    <property type="match status" value="4"/>
</dbReference>
<feature type="compositionally biased region" description="Gly residues" evidence="12">
    <location>
        <begin position="82"/>
        <end position="95"/>
    </location>
</feature>
<evidence type="ECO:0000259" key="15">
    <source>
        <dbReference type="PROSITE" id="PS51745"/>
    </source>
</evidence>
<dbReference type="SUPFAM" id="SSF54928">
    <property type="entry name" value="RNA-binding domain, RBD"/>
    <property type="match status" value="2"/>
</dbReference>
<dbReference type="Pfam" id="PF00397">
    <property type="entry name" value="WW"/>
    <property type="match status" value="1"/>
</dbReference>
<evidence type="ECO:0000259" key="13">
    <source>
        <dbReference type="PROSITE" id="PS50020"/>
    </source>
</evidence>
<evidence type="ECO:0000256" key="6">
    <source>
        <dbReference type="ARBA" id="ARBA00022884"/>
    </source>
</evidence>
<feature type="compositionally biased region" description="Basic and acidic residues" evidence="12">
    <location>
        <begin position="295"/>
        <end position="304"/>
    </location>
</feature>
<feature type="domain" description="PB1" evidence="15">
    <location>
        <begin position="966"/>
        <end position="1045"/>
    </location>
</feature>
<dbReference type="InterPro" id="IPR036020">
    <property type="entry name" value="WW_dom_sf"/>
</dbReference>
<evidence type="ECO:0000256" key="10">
    <source>
        <dbReference type="PROSITE-ProRule" id="PRU00176"/>
    </source>
</evidence>
<dbReference type="PROSITE" id="PS50020">
    <property type="entry name" value="WW_DOMAIN_2"/>
    <property type="match status" value="1"/>
</dbReference>
<feature type="compositionally biased region" description="Gly residues" evidence="12">
    <location>
        <begin position="104"/>
        <end position="114"/>
    </location>
</feature>